<evidence type="ECO:0000259" key="2">
    <source>
        <dbReference type="PROSITE" id="PS51762"/>
    </source>
</evidence>
<dbReference type="SUPFAM" id="SSF50370">
    <property type="entry name" value="Ricin B-like lectins"/>
    <property type="match status" value="1"/>
</dbReference>
<proteinExistence type="inferred from homology"/>
<evidence type="ECO:0000256" key="1">
    <source>
        <dbReference type="ARBA" id="ARBA00006865"/>
    </source>
</evidence>
<dbReference type="GO" id="GO:0005975">
    <property type="term" value="P:carbohydrate metabolic process"/>
    <property type="evidence" value="ECO:0007669"/>
    <property type="project" value="InterPro"/>
</dbReference>
<dbReference type="SUPFAM" id="SSF49899">
    <property type="entry name" value="Concanavalin A-like lectins/glucanases"/>
    <property type="match status" value="1"/>
</dbReference>
<feature type="domain" description="GH16" evidence="2">
    <location>
        <begin position="5"/>
        <end position="282"/>
    </location>
</feature>
<dbReference type="PROSITE" id="PS51762">
    <property type="entry name" value="GH16_2"/>
    <property type="match status" value="1"/>
</dbReference>
<dbReference type="InterPro" id="IPR008979">
    <property type="entry name" value="Galactose-bd-like_sf"/>
</dbReference>
<name>A0AAX1NF57_9BACT</name>
<dbReference type="Pfam" id="PF18962">
    <property type="entry name" value="Por_Secre_tail"/>
    <property type="match status" value="1"/>
</dbReference>
<dbReference type="SMART" id="SM00635">
    <property type="entry name" value="BID_2"/>
    <property type="match status" value="2"/>
</dbReference>
<keyword evidence="4" id="KW-1185">Reference proteome</keyword>
<dbReference type="InterPro" id="IPR026444">
    <property type="entry name" value="Secre_tail"/>
</dbReference>
<dbReference type="AlphaFoldDB" id="A0AAX1NF57"/>
<dbReference type="CDD" id="cd00257">
    <property type="entry name" value="beta-trefoil_FSCN-like"/>
    <property type="match status" value="1"/>
</dbReference>
<dbReference type="Pfam" id="PF02368">
    <property type="entry name" value="Big_2"/>
    <property type="match status" value="2"/>
</dbReference>
<dbReference type="InterPro" id="IPR035992">
    <property type="entry name" value="Ricin_B-like_lectins"/>
</dbReference>
<dbReference type="InterPro" id="IPR003343">
    <property type="entry name" value="Big_2"/>
</dbReference>
<dbReference type="SUPFAM" id="SSF49373">
    <property type="entry name" value="Invasin/intimin cell-adhesion fragments"/>
    <property type="match status" value="2"/>
</dbReference>
<dbReference type="SUPFAM" id="SSF49785">
    <property type="entry name" value="Galactose-binding domain-like"/>
    <property type="match status" value="1"/>
</dbReference>
<dbReference type="KEGG" id="fya:KMW28_27630"/>
<dbReference type="Proteomes" id="UP000678679">
    <property type="component" value="Chromosome 2"/>
</dbReference>
<comment type="similarity">
    <text evidence="1">Belongs to the glycosyl hydrolase 16 family.</text>
</comment>
<dbReference type="Gene3D" id="2.60.120.200">
    <property type="match status" value="1"/>
</dbReference>
<dbReference type="NCBIfam" id="TIGR04183">
    <property type="entry name" value="Por_Secre_tail"/>
    <property type="match status" value="1"/>
</dbReference>
<dbReference type="InterPro" id="IPR008964">
    <property type="entry name" value="Invasin/intimin_cell_adhesion"/>
</dbReference>
<dbReference type="Pfam" id="PF00722">
    <property type="entry name" value="Glyco_hydro_16"/>
    <property type="match status" value="1"/>
</dbReference>
<dbReference type="Gene3D" id="2.60.120.260">
    <property type="entry name" value="Galactose-binding domain-like"/>
    <property type="match status" value="2"/>
</dbReference>
<dbReference type="GO" id="GO:0004553">
    <property type="term" value="F:hydrolase activity, hydrolyzing O-glycosyl compounds"/>
    <property type="evidence" value="ECO:0007669"/>
    <property type="project" value="InterPro"/>
</dbReference>
<evidence type="ECO:0000313" key="3">
    <source>
        <dbReference type="EMBL" id="QWG04673.1"/>
    </source>
</evidence>
<organism evidence="3 4">
    <name type="scientific">Flammeovirga yaeyamensis</name>
    <dbReference type="NCBI Taxonomy" id="367791"/>
    <lineage>
        <taxon>Bacteria</taxon>
        <taxon>Pseudomonadati</taxon>
        <taxon>Bacteroidota</taxon>
        <taxon>Cytophagia</taxon>
        <taxon>Cytophagales</taxon>
        <taxon>Flammeovirgaceae</taxon>
        <taxon>Flammeovirga</taxon>
    </lineage>
</organism>
<dbReference type="InterPro" id="IPR013320">
    <property type="entry name" value="ConA-like_dom_sf"/>
</dbReference>
<dbReference type="InterPro" id="IPR000757">
    <property type="entry name" value="Beta-glucanase-like"/>
</dbReference>
<dbReference type="Gene3D" id="2.60.40.1080">
    <property type="match status" value="2"/>
</dbReference>
<dbReference type="EMBL" id="CP076133">
    <property type="protein sequence ID" value="QWG04673.1"/>
    <property type="molecule type" value="Genomic_DNA"/>
</dbReference>
<accession>A0AAX1NF57</accession>
<sequence>MAQKPTKTANPNDEWEIRWSASDEFNGDSPDWAKWIRTGNLPNTTAWKWDNANNVKIVDGVAELTMRQNPNNQNDGDTYFKSGILKSYQTFTYGYYEAKIKGASIGEGVCPSFWLFSNFDHSVGNGQTVYSEIDVVELQQFDWYEGHQDDIQDMDHNLHAVVKQGNESVWRRPKMHPDEQLLKYRAPWDPRDEYHIYGCEVNEQEIIWYVDGVEIGRKPNTYWYRPMNVTLSLGLRKPFVEFYNNRNNAVNPETNERAKAALPGMPTTMFVDYVRVWEKTGTNNNPELGLGEIGNPDFEEGSLNYWNAGSGIHEIQTSDVANGNYGVTVNNGSVAQNITLAANTTYTITASGKVKSNGTKAYFGINEAISNELVKNYEFTSTSFDNGSITFTTGAQEANYRLWFWSSTEASVDNFQIVVGDEGDIVVVPVDGVSLSVSSVSIYETATANLSATVTPSNASNKGVTWSCSNTNVATVSNGVVTGVNEGTATVTVTTNDGSFTASATVTVNKNMNLIHNPGFELTDMSKWNLEGNASVGSAQVLSGSNAGFVNGNGSINQIVTLAPNKTYTLSAYGKVGSQGQSVYLGVTNYTTSTFIENALITSTNYEKQSITFTTGSAQQQYRVWFWNNEGGQYYVDDWSLEEVTEGEPNVSVESVQLSNSTLDLDEGGSYSLLATVLPANATDASISWSSSNTSVASVVDGVVSAIAEGTATVTVTTTDGGFTATCLVTVSAIDNGQPPVGSTLPEAGSQIWLSTLDSEYVTVNLGSGTALQATETMVTSLEEYIVIESDGYMVLQNANTNKFVTAASGTGTPIKCGATGIFDRQKFTFELAASGNLLIKAKINGLYLAVDASNVNQPLLANATLEGATEFLWSVSSSSGKVTNIDNFTSVNSYVYPNPYSSGALKVGWNQKATGTVQLIDLQGHTIYSVGFNNQSNIRIAPEELQIAEGIYIIQIVTDTLTQTSKLIIK</sequence>
<evidence type="ECO:0000313" key="4">
    <source>
        <dbReference type="Proteomes" id="UP000678679"/>
    </source>
</evidence>
<reference evidence="3 4" key="1">
    <citation type="submission" date="2021-05" db="EMBL/GenBank/DDBJ databases">
        <title>Comparative genomic studies on the polysaccharide-degrading batcterial strains of the Flammeovirga genus.</title>
        <authorList>
            <person name="Zewei F."/>
            <person name="Zheng Z."/>
            <person name="Yu L."/>
            <person name="Ruyue G."/>
            <person name="Yanhong M."/>
            <person name="Yuanyuan C."/>
            <person name="Jingyan G."/>
            <person name="Wenjun H."/>
        </authorList>
    </citation>
    <scope>NUCLEOTIDE SEQUENCE [LARGE SCALE GENOMIC DNA]</scope>
    <source>
        <strain evidence="3 4">NBRC:100898</strain>
    </source>
</reference>
<gene>
    <name evidence="3" type="ORF">KMW28_27630</name>
</gene>
<dbReference type="Gene3D" id="2.80.10.50">
    <property type="match status" value="1"/>
</dbReference>
<protein>
    <submittedName>
        <fullName evidence="3">Ig-like domain-containing protein</fullName>
    </submittedName>
</protein>
<dbReference type="RefSeq" id="WP_169665583.1">
    <property type="nucleotide sequence ID" value="NZ_CP076133.1"/>
</dbReference>